<dbReference type="OrthoDB" id="4293235at2"/>
<dbReference type="Proteomes" id="UP000199398">
    <property type="component" value="Unassembled WGS sequence"/>
</dbReference>
<accession>A0A1I4XH25</accession>
<feature type="domain" description="FAD-binding" evidence="1">
    <location>
        <begin position="4"/>
        <end position="336"/>
    </location>
</feature>
<dbReference type="Gene3D" id="3.30.9.10">
    <property type="entry name" value="D-Amino Acid Oxidase, subunit A, domain 2"/>
    <property type="match status" value="1"/>
</dbReference>
<evidence type="ECO:0000313" key="2">
    <source>
        <dbReference type="EMBL" id="RKT84506.1"/>
    </source>
</evidence>
<proteinExistence type="predicted"/>
<dbReference type="SUPFAM" id="SSF51905">
    <property type="entry name" value="FAD/NAD(P)-binding domain"/>
    <property type="match status" value="1"/>
</dbReference>
<evidence type="ECO:0000259" key="1">
    <source>
        <dbReference type="Pfam" id="PF01494"/>
    </source>
</evidence>
<dbReference type="Pfam" id="PF01494">
    <property type="entry name" value="FAD_binding_3"/>
    <property type="match status" value="1"/>
</dbReference>
<dbReference type="PRINTS" id="PR00420">
    <property type="entry name" value="RNGMNOXGNASE"/>
</dbReference>
<dbReference type="Proteomes" id="UP000270697">
    <property type="component" value="Unassembled WGS sequence"/>
</dbReference>
<evidence type="ECO:0000313" key="5">
    <source>
        <dbReference type="Proteomes" id="UP000270697"/>
    </source>
</evidence>
<organism evidence="3 4">
    <name type="scientific">Saccharopolyspora antimicrobica</name>
    <dbReference type="NCBI Taxonomy" id="455193"/>
    <lineage>
        <taxon>Bacteria</taxon>
        <taxon>Bacillati</taxon>
        <taxon>Actinomycetota</taxon>
        <taxon>Actinomycetes</taxon>
        <taxon>Pseudonocardiales</taxon>
        <taxon>Pseudonocardiaceae</taxon>
        <taxon>Saccharopolyspora</taxon>
    </lineage>
</organism>
<keyword evidence="5" id="KW-1185">Reference proteome</keyword>
<reference evidence="2 5" key="2">
    <citation type="submission" date="2018-10" db="EMBL/GenBank/DDBJ databases">
        <title>Sequencing the genomes of 1000 actinobacteria strains.</title>
        <authorList>
            <person name="Klenk H.-P."/>
        </authorList>
    </citation>
    <scope>NUCLEOTIDE SEQUENCE [LARGE SCALE GENOMIC DNA]</scope>
    <source>
        <strain evidence="2 5">DSM 45119</strain>
    </source>
</reference>
<dbReference type="PANTHER" id="PTHR46865">
    <property type="entry name" value="OXIDOREDUCTASE-RELATED"/>
    <property type="match status" value="1"/>
</dbReference>
<dbReference type="EMBL" id="RBXX01000002">
    <property type="protein sequence ID" value="RKT84506.1"/>
    <property type="molecule type" value="Genomic_DNA"/>
</dbReference>
<sequence>MRGSVLISGASVAGPALACWLGRCGFEVTVVEIAPALRSGGAAVDFRGDLHLTVLERMGVLADLRKVQTGGSPMTFVDERERPLLELPAEFAGGALEVLRGDLARVLHAHSADVAEYVFGDRVVDLRDTPDGVEATFASGAQRSFDLVIGADGVHSGIRRLAFGPEERFISHLGYYVATWDLPRYRDLPPGSVGHNQPGRFISVGADRRDPERAGAFAIFKSPQLDYGRHDVGRQRALIAQAFAGVGWEAPRLLAGLESADDLFFDSINRVDVESWSRGRIALLGDAACGATLGGMGTGAAVIAAYVLAGELVAANGDHRAAFARYEAKVRPYAQACQGGGERTGKFLAPGRFGARARNVMLGNGFLLRQMLKMGEGLSTGIELPDYDLTFVTGSGA</sequence>
<gene>
    <name evidence="2" type="ORF">ATL45_2822</name>
    <name evidence="3" type="ORF">SAMN05421805_103438</name>
</gene>
<dbReference type="AlphaFoldDB" id="A0A1I4XH25"/>
<dbReference type="RefSeq" id="WP_093151045.1">
    <property type="nucleotide sequence ID" value="NZ_FOUP01000003.1"/>
</dbReference>
<dbReference type="InterPro" id="IPR002938">
    <property type="entry name" value="FAD-bd"/>
</dbReference>
<evidence type="ECO:0000313" key="3">
    <source>
        <dbReference type="EMBL" id="SFN25065.1"/>
    </source>
</evidence>
<dbReference type="GO" id="GO:0071949">
    <property type="term" value="F:FAD binding"/>
    <property type="evidence" value="ECO:0007669"/>
    <property type="project" value="InterPro"/>
</dbReference>
<name>A0A1I4XH25_9PSEU</name>
<dbReference type="PANTHER" id="PTHR46865:SF2">
    <property type="entry name" value="MONOOXYGENASE"/>
    <property type="match status" value="1"/>
</dbReference>
<protein>
    <submittedName>
        <fullName evidence="2 3">2-polyprenyl-6-methoxyphenol hydroxylase</fullName>
    </submittedName>
</protein>
<evidence type="ECO:0000313" key="4">
    <source>
        <dbReference type="Proteomes" id="UP000199398"/>
    </source>
</evidence>
<dbReference type="InterPro" id="IPR036188">
    <property type="entry name" value="FAD/NAD-bd_sf"/>
</dbReference>
<reference evidence="3 4" key="1">
    <citation type="submission" date="2016-10" db="EMBL/GenBank/DDBJ databases">
        <authorList>
            <person name="de Groot N.N."/>
        </authorList>
    </citation>
    <scope>NUCLEOTIDE SEQUENCE [LARGE SCALE GENOMIC DNA]</scope>
    <source>
        <strain evidence="3 4">CPCC 201259</strain>
    </source>
</reference>
<dbReference type="EMBL" id="FOUP01000003">
    <property type="protein sequence ID" value="SFN25065.1"/>
    <property type="molecule type" value="Genomic_DNA"/>
</dbReference>
<dbReference type="Gene3D" id="3.50.50.60">
    <property type="entry name" value="FAD/NAD(P)-binding domain"/>
    <property type="match status" value="1"/>
</dbReference>
<dbReference type="STRING" id="455193.SAMN05421805_103438"/>
<dbReference type="InterPro" id="IPR051704">
    <property type="entry name" value="FAD_aromatic-hydroxylase"/>
</dbReference>